<evidence type="ECO:0000313" key="2">
    <source>
        <dbReference type="Proteomes" id="UP000183859"/>
    </source>
</evidence>
<name>A0A1L3I6Y5_9RHOB</name>
<accession>A0A1L3I6Y5</accession>
<gene>
    <name evidence="1" type="ORF">PhaeoP97_02546</name>
</gene>
<protein>
    <submittedName>
        <fullName evidence="1">Uncharacterized protein</fullName>
    </submittedName>
</protein>
<sequence length="47" mass="5198">MGARDNPLLCVISTQAASDHAVLSELVDSFLFRDAAARRLRVLELQK</sequence>
<dbReference type="KEGG" id="php:PhaeoP97_02546"/>
<organism evidence="1 2">
    <name type="scientific">Phaeobacter porticola</name>
    <dbReference type="NCBI Taxonomy" id="1844006"/>
    <lineage>
        <taxon>Bacteria</taxon>
        <taxon>Pseudomonadati</taxon>
        <taxon>Pseudomonadota</taxon>
        <taxon>Alphaproteobacteria</taxon>
        <taxon>Rhodobacterales</taxon>
        <taxon>Roseobacteraceae</taxon>
        <taxon>Phaeobacter</taxon>
    </lineage>
</organism>
<evidence type="ECO:0000313" key="1">
    <source>
        <dbReference type="EMBL" id="APG47926.1"/>
    </source>
</evidence>
<keyword evidence="2" id="KW-1185">Reference proteome</keyword>
<proteinExistence type="predicted"/>
<reference evidence="2" key="1">
    <citation type="submission" date="2016-07" db="EMBL/GenBank/DDBJ databases">
        <title>Phaeobacter portensis sp. nov., a tropodithietic acid producing bacterium isolated from a German harbor.</title>
        <authorList>
            <person name="Freese H.M."/>
            <person name="Bunk B."/>
            <person name="Breider S."/>
            <person name="Brinkhoff T."/>
        </authorList>
    </citation>
    <scope>NUCLEOTIDE SEQUENCE [LARGE SCALE GENOMIC DNA]</scope>
    <source>
        <strain evidence="2">P97</strain>
    </source>
</reference>
<dbReference type="AlphaFoldDB" id="A0A1L3I6Y5"/>
<dbReference type="STRING" id="1844006.PhaeoP97_02546"/>
<dbReference type="Proteomes" id="UP000183859">
    <property type="component" value="Chromosome"/>
</dbReference>
<dbReference type="EMBL" id="CP016364">
    <property type="protein sequence ID" value="APG47926.1"/>
    <property type="molecule type" value="Genomic_DNA"/>
</dbReference>